<evidence type="ECO:0000313" key="2">
    <source>
        <dbReference type="EMBL" id="SDE29514.1"/>
    </source>
</evidence>
<proteinExistence type="predicted"/>
<sequence>MNRIFLFLVSYGLCVITMSHLVLFLNYRALGHSWETVFRYILSTPDFKLMVLSLVVLIFCVSGRGPSRIPSGKE</sequence>
<evidence type="ECO:0000256" key="1">
    <source>
        <dbReference type="SAM" id="Phobius"/>
    </source>
</evidence>
<dbReference type="STRING" id="426756.SAMN04488126_10686"/>
<name>A0A1G7BQV6_9BACL</name>
<dbReference type="EMBL" id="FNAR01000006">
    <property type="protein sequence ID" value="SDE29514.1"/>
    <property type="molecule type" value="Genomic_DNA"/>
</dbReference>
<feature type="transmembrane region" description="Helical" evidence="1">
    <location>
        <begin position="47"/>
        <end position="65"/>
    </location>
</feature>
<dbReference type="Proteomes" id="UP000198823">
    <property type="component" value="Unassembled WGS sequence"/>
</dbReference>
<keyword evidence="1" id="KW-0472">Membrane</keyword>
<gene>
    <name evidence="2" type="ORF">SAMN04488126_10686</name>
</gene>
<feature type="transmembrane region" description="Helical" evidence="1">
    <location>
        <begin position="5"/>
        <end position="27"/>
    </location>
</feature>
<organism evidence="2 3">
    <name type="scientific">Bhargavaea beijingensis</name>
    <dbReference type="NCBI Taxonomy" id="426756"/>
    <lineage>
        <taxon>Bacteria</taxon>
        <taxon>Bacillati</taxon>
        <taxon>Bacillota</taxon>
        <taxon>Bacilli</taxon>
        <taxon>Bacillales</taxon>
        <taxon>Caryophanaceae</taxon>
        <taxon>Bhargavaea</taxon>
    </lineage>
</organism>
<accession>A0A1G7BQV6</accession>
<reference evidence="2 3" key="1">
    <citation type="submission" date="2016-10" db="EMBL/GenBank/DDBJ databases">
        <authorList>
            <person name="de Groot N.N."/>
        </authorList>
    </citation>
    <scope>NUCLEOTIDE SEQUENCE [LARGE SCALE GENOMIC DNA]</scope>
    <source>
        <strain evidence="2 3">CGMCC 1.6762</strain>
    </source>
</reference>
<evidence type="ECO:0000313" key="3">
    <source>
        <dbReference type="Proteomes" id="UP000198823"/>
    </source>
</evidence>
<protein>
    <submittedName>
        <fullName evidence="2">Uncharacterized protein</fullName>
    </submittedName>
</protein>
<keyword evidence="1" id="KW-0812">Transmembrane</keyword>
<dbReference type="AlphaFoldDB" id="A0A1G7BQV6"/>
<keyword evidence="1" id="KW-1133">Transmembrane helix</keyword>